<keyword evidence="1" id="KW-0472">Membrane</keyword>
<reference evidence="2 3" key="1">
    <citation type="submission" date="2011-11" db="EMBL/GenBank/DDBJ databases">
        <title>Complete sequence of Granulicella mallensis MP5ACTX8.</title>
        <authorList>
            <consortium name="US DOE Joint Genome Institute"/>
            <person name="Lucas S."/>
            <person name="Copeland A."/>
            <person name="Lapidus A."/>
            <person name="Cheng J.-F."/>
            <person name="Goodwin L."/>
            <person name="Pitluck S."/>
            <person name="Peters L."/>
            <person name="Lu M."/>
            <person name="Detter J.C."/>
            <person name="Han C."/>
            <person name="Tapia R."/>
            <person name="Land M."/>
            <person name="Hauser L."/>
            <person name="Kyrpides N."/>
            <person name="Ivanova N."/>
            <person name="Mikhailova N."/>
            <person name="Pagani I."/>
            <person name="Rawat S."/>
            <person name="Mannisto M."/>
            <person name="Haggblom M."/>
            <person name="Woyke T."/>
        </authorList>
    </citation>
    <scope>NUCLEOTIDE SEQUENCE [LARGE SCALE GENOMIC DNA]</scope>
    <source>
        <strain evidence="3">ATCC BAA-1857 / DSM 23137 / MP5ACTX8</strain>
    </source>
</reference>
<accession>G8NRJ4</accession>
<sequence>MIPQTLDLMSLALELHEAATHLPSTAIGHQTGRQTADPAIRYCMLVVLLPLLAIPAFICLGKSDFFLHHGASVWVQSNDAIFNFQDRNCDVLVYGDSTAMTGIDPEVVNRETGFKTCNIAVTNAVLAVTGNLTLDHYLKQNTHPKVLVVQLAPDDFQQENRVWRHTIYAEGLLELLRHGSPSESRQVLLSHPHEAIAFAGYAAGFTAYYAIKDVWFRTTHLRAEEDQIQVRNGFFTPPSPARTYCESAAKLNEHSHGDFPRTLADQYRKGYSNRSAIVLVDVAPIPSCDDNLKAYSSQLEGITSNSLQSLPIGLFNDGRHYTAFGSRIVSTLVARQVNEVLQKNPYIDNDNRSIASQPNIPEFHSVSLQR</sequence>
<gene>
    <name evidence="2" type="ordered locus">AciX8_3049</name>
</gene>
<protein>
    <submittedName>
        <fullName evidence="2">Uncharacterized protein</fullName>
    </submittedName>
</protein>
<feature type="transmembrane region" description="Helical" evidence="1">
    <location>
        <begin position="39"/>
        <end position="60"/>
    </location>
</feature>
<evidence type="ECO:0000256" key="1">
    <source>
        <dbReference type="SAM" id="Phobius"/>
    </source>
</evidence>
<proteinExistence type="predicted"/>
<dbReference type="AlphaFoldDB" id="G8NRJ4"/>
<dbReference type="Proteomes" id="UP000007113">
    <property type="component" value="Chromosome"/>
</dbReference>
<dbReference type="KEGG" id="gma:AciX8_3049"/>
<name>G8NRJ4_GRAMM</name>
<keyword evidence="1" id="KW-1133">Transmembrane helix</keyword>
<evidence type="ECO:0000313" key="3">
    <source>
        <dbReference type="Proteomes" id="UP000007113"/>
    </source>
</evidence>
<evidence type="ECO:0000313" key="2">
    <source>
        <dbReference type="EMBL" id="AEU37352.1"/>
    </source>
</evidence>
<dbReference type="eggNOG" id="ENOG5031ZGH">
    <property type="taxonomic scope" value="Bacteria"/>
</dbReference>
<dbReference type="STRING" id="682795.AciX8_3049"/>
<keyword evidence="3" id="KW-1185">Reference proteome</keyword>
<dbReference type="HOGENOM" id="CLU_747553_0_0_0"/>
<dbReference type="EMBL" id="CP003130">
    <property type="protein sequence ID" value="AEU37352.1"/>
    <property type="molecule type" value="Genomic_DNA"/>
</dbReference>
<organism evidence="2 3">
    <name type="scientific">Granulicella mallensis (strain ATCC BAA-1857 / DSM 23137 / MP5ACTX8)</name>
    <dbReference type="NCBI Taxonomy" id="682795"/>
    <lineage>
        <taxon>Bacteria</taxon>
        <taxon>Pseudomonadati</taxon>
        <taxon>Acidobacteriota</taxon>
        <taxon>Terriglobia</taxon>
        <taxon>Terriglobales</taxon>
        <taxon>Acidobacteriaceae</taxon>
        <taxon>Granulicella</taxon>
    </lineage>
</organism>
<keyword evidence="1" id="KW-0812">Transmembrane</keyword>